<keyword evidence="2" id="KW-0489">Methyltransferase</keyword>
<dbReference type="GO" id="GO:0008757">
    <property type="term" value="F:S-adenosylmethionine-dependent methyltransferase activity"/>
    <property type="evidence" value="ECO:0007669"/>
    <property type="project" value="InterPro"/>
</dbReference>
<dbReference type="InterPro" id="IPR029063">
    <property type="entry name" value="SAM-dependent_MTases_sf"/>
</dbReference>
<dbReference type="CDD" id="cd02440">
    <property type="entry name" value="AdoMet_MTases"/>
    <property type="match status" value="1"/>
</dbReference>
<dbReference type="PANTHER" id="PTHR43861">
    <property type="entry name" value="TRANS-ACONITATE 2-METHYLTRANSFERASE-RELATED"/>
    <property type="match status" value="1"/>
</dbReference>
<keyword evidence="3" id="KW-1185">Reference proteome</keyword>
<dbReference type="Pfam" id="PF08241">
    <property type="entry name" value="Methyltransf_11"/>
    <property type="match status" value="1"/>
</dbReference>
<gene>
    <name evidence="2" type="ORF">E7747_01635</name>
</gene>
<keyword evidence="2" id="KW-0808">Transferase</keyword>
<dbReference type="SUPFAM" id="SSF53335">
    <property type="entry name" value="S-adenosyl-L-methionine-dependent methyltransferases"/>
    <property type="match status" value="1"/>
</dbReference>
<evidence type="ECO:0000313" key="2">
    <source>
        <dbReference type="EMBL" id="QCD41120.1"/>
    </source>
</evidence>
<evidence type="ECO:0000259" key="1">
    <source>
        <dbReference type="Pfam" id="PF08241"/>
    </source>
</evidence>
<dbReference type="InterPro" id="IPR013216">
    <property type="entry name" value="Methyltransf_11"/>
</dbReference>
<protein>
    <submittedName>
        <fullName evidence="2">Class I SAM-dependent methyltransferase</fullName>
    </submittedName>
</protein>
<dbReference type="Proteomes" id="UP000297149">
    <property type="component" value="Chromosome"/>
</dbReference>
<organism evidence="2 3">
    <name type="scientific">Duncaniella dubosii</name>
    <dbReference type="NCBI Taxonomy" id="2518971"/>
    <lineage>
        <taxon>Bacteria</taxon>
        <taxon>Pseudomonadati</taxon>
        <taxon>Bacteroidota</taxon>
        <taxon>Bacteroidia</taxon>
        <taxon>Bacteroidales</taxon>
        <taxon>Muribaculaceae</taxon>
        <taxon>Duncaniella</taxon>
    </lineage>
</organism>
<dbReference type="RefSeq" id="WP_123613033.1">
    <property type="nucleotide sequence ID" value="NZ_CP039396.1"/>
</dbReference>
<feature type="domain" description="Methyltransferase type 11" evidence="1">
    <location>
        <begin position="40"/>
        <end position="134"/>
    </location>
</feature>
<dbReference type="EMBL" id="CP039396">
    <property type="protein sequence ID" value="QCD41120.1"/>
    <property type="molecule type" value="Genomic_DNA"/>
</dbReference>
<dbReference type="AlphaFoldDB" id="A0A4P7W1A5"/>
<name>A0A4P7W1A5_9BACT</name>
<dbReference type="Gene3D" id="3.40.50.150">
    <property type="entry name" value="Vaccinia Virus protein VP39"/>
    <property type="match status" value="1"/>
</dbReference>
<dbReference type="KEGG" id="ddb:E7747_01635"/>
<dbReference type="GO" id="GO:0032259">
    <property type="term" value="P:methylation"/>
    <property type="evidence" value="ECO:0007669"/>
    <property type="project" value="UniProtKB-KW"/>
</dbReference>
<evidence type="ECO:0000313" key="3">
    <source>
        <dbReference type="Proteomes" id="UP000297149"/>
    </source>
</evidence>
<reference evidence="3" key="1">
    <citation type="submission" date="2019-02" db="EMBL/GenBank/DDBJ databases">
        <title>Isolation and identification of novel species under the genus Muribaculum.</title>
        <authorList>
            <person name="Miyake S."/>
            <person name="Ding Y."/>
            <person name="Low A."/>
            <person name="Soh M."/>
            <person name="Seedorf H."/>
        </authorList>
    </citation>
    <scope>NUCLEOTIDE SEQUENCE [LARGE SCALE GENOMIC DNA]</scope>
    <source>
        <strain evidence="3">H5</strain>
    </source>
</reference>
<accession>A0A4P7W1A5</accession>
<sequence>MQHRHKDRSQYFSELAYTSEKYFMPYIAGNMNLDRQLEILEIGCGDGGNLLPFAKSGHLVTGVDISTNRIKDATSFFQKERANGKFICSDIFETKFDKHFDLVICHDVIEHIADKQRLLSRVSELLRPEGMAFIGFPAWQMPFGGHQQICHNKYISKMPFIHLLPAAIYRFILKIGNEKANCISEILAIKEHRISIEQFERFVFSSGLRIKNRSLYFINPHYEIKFGLKPRLLPHGISGLRYLRNYFSTSCFYLLQR</sequence>
<proteinExistence type="predicted"/>